<dbReference type="Pfam" id="PF10551">
    <property type="entry name" value="MULE"/>
    <property type="match status" value="1"/>
</dbReference>
<organism evidence="3 4">
    <name type="scientific">Lactuca sativa</name>
    <name type="common">Garden lettuce</name>
    <dbReference type="NCBI Taxonomy" id="4236"/>
    <lineage>
        <taxon>Eukaryota</taxon>
        <taxon>Viridiplantae</taxon>
        <taxon>Streptophyta</taxon>
        <taxon>Embryophyta</taxon>
        <taxon>Tracheophyta</taxon>
        <taxon>Spermatophyta</taxon>
        <taxon>Magnoliopsida</taxon>
        <taxon>eudicotyledons</taxon>
        <taxon>Gunneridae</taxon>
        <taxon>Pentapetalae</taxon>
        <taxon>asterids</taxon>
        <taxon>campanulids</taxon>
        <taxon>Asterales</taxon>
        <taxon>Asteraceae</taxon>
        <taxon>Cichorioideae</taxon>
        <taxon>Cichorieae</taxon>
        <taxon>Lactucinae</taxon>
        <taxon>Lactuca</taxon>
    </lineage>
</organism>
<dbReference type="InterPro" id="IPR007527">
    <property type="entry name" value="Znf_SWIM"/>
</dbReference>
<evidence type="ECO:0000313" key="4">
    <source>
        <dbReference type="Proteomes" id="UP000235145"/>
    </source>
</evidence>
<evidence type="ECO:0000256" key="1">
    <source>
        <dbReference type="PROSITE-ProRule" id="PRU00325"/>
    </source>
</evidence>
<evidence type="ECO:0000313" key="3">
    <source>
        <dbReference type="EMBL" id="KAJ0210300.1"/>
    </source>
</evidence>
<protein>
    <recommendedName>
        <fullName evidence="2">SWIM-type domain-containing protein</fullName>
    </recommendedName>
</protein>
<keyword evidence="4" id="KW-1185">Reference proteome</keyword>
<keyword evidence="1" id="KW-0863">Zinc-finger</keyword>
<dbReference type="AlphaFoldDB" id="A0A9R1VSY1"/>
<reference evidence="3 4" key="1">
    <citation type="journal article" date="2017" name="Nat. Commun.">
        <title>Genome assembly with in vitro proximity ligation data and whole-genome triplication in lettuce.</title>
        <authorList>
            <person name="Reyes-Chin-Wo S."/>
            <person name="Wang Z."/>
            <person name="Yang X."/>
            <person name="Kozik A."/>
            <person name="Arikit S."/>
            <person name="Song C."/>
            <person name="Xia L."/>
            <person name="Froenicke L."/>
            <person name="Lavelle D.O."/>
            <person name="Truco M.J."/>
            <person name="Xia R."/>
            <person name="Zhu S."/>
            <person name="Xu C."/>
            <person name="Xu H."/>
            <person name="Xu X."/>
            <person name="Cox K."/>
            <person name="Korf I."/>
            <person name="Meyers B.C."/>
            <person name="Michelmore R.W."/>
        </authorList>
    </citation>
    <scope>NUCLEOTIDE SEQUENCE [LARGE SCALE GENOMIC DNA]</scope>
    <source>
        <strain evidence="4">cv. Salinas</strain>
        <tissue evidence="3">Seedlings</tissue>
    </source>
</reference>
<dbReference type="PROSITE" id="PS50966">
    <property type="entry name" value="ZF_SWIM"/>
    <property type="match status" value="1"/>
</dbReference>
<keyword evidence="1" id="KW-0479">Metal-binding</keyword>
<dbReference type="InterPro" id="IPR018289">
    <property type="entry name" value="MULE_transposase_dom"/>
</dbReference>
<gene>
    <name evidence="3" type="ORF">LSAT_V11C400196610</name>
</gene>
<comment type="caution">
    <text evidence="3">The sequence shown here is derived from an EMBL/GenBank/DDBJ whole genome shotgun (WGS) entry which is preliminary data.</text>
</comment>
<proteinExistence type="predicted"/>
<dbReference type="PANTHER" id="PTHR47718">
    <property type="entry name" value="OS01G0519700 PROTEIN"/>
    <property type="match status" value="1"/>
</dbReference>
<keyword evidence="1" id="KW-0862">Zinc</keyword>
<evidence type="ECO:0000259" key="2">
    <source>
        <dbReference type="PROSITE" id="PS50966"/>
    </source>
</evidence>
<dbReference type="PANTHER" id="PTHR47718:SF12">
    <property type="entry name" value="PROTEIN FAR1-RELATED SEQUENCE"/>
    <property type="match status" value="1"/>
</dbReference>
<name>A0A9R1VSY1_LACSA</name>
<dbReference type="GO" id="GO:0008270">
    <property type="term" value="F:zinc ion binding"/>
    <property type="evidence" value="ECO:0007669"/>
    <property type="project" value="UniProtKB-KW"/>
</dbReference>
<sequence>MVVQKNVDDHLTGLFWADDTSKANYKEFGDVLSFDATYQTNKYSMVFVLFTGVDYHKHCATFAAGLLARETADAYVWLLEVFRQAFFKPPMMIVTDYDSSMKKAVNFVFPESKHRICMWHITQKLEEKIPIDVYNHPDFQKKFFDIIWNLNFGSSWSTILDKDLWILAFMRDLELFVLMRTTSRSESLNYAFSHFLHHKSNLVKFMMSFDNYQSTITTPKLRTPLAIEKHASEIYTHNIFLDIQKELYKSAFYCVQESLVIEDESEVYVLRDKKKKNLPSHCPNTRYKISMEYVVFSRRGDSISISCSCMLFVHEGLLCRHMFFILNMKERWGKDIIADGLLRKKYSYPHRGSKNECLIQDAYAILRLSINKIANNEDELAKFINQLQEVDSGIHLCTSSRASSSRSVHIEKIIGAAVPDVINIHNLEGIRNEGWASGKRIKSTREKVIEKSKKGSRMCSLCHKPNHNARSCILRLKKSDLKSEFNG</sequence>
<feature type="domain" description="SWIM-type" evidence="2">
    <location>
        <begin position="292"/>
        <end position="330"/>
    </location>
</feature>
<dbReference type="EMBL" id="NBSK02000004">
    <property type="protein sequence ID" value="KAJ0210300.1"/>
    <property type="molecule type" value="Genomic_DNA"/>
</dbReference>
<accession>A0A9R1VSY1</accession>
<dbReference type="Proteomes" id="UP000235145">
    <property type="component" value="Unassembled WGS sequence"/>
</dbReference>